<proteinExistence type="predicted"/>
<dbReference type="Proteomes" id="UP000290495">
    <property type="component" value="Chromosome"/>
</dbReference>
<feature type="transmembrane region" description="Helical" evidence="2">
    <location>
        <begin position="128"/>
        <end position="150"/>
    </location>
</feature>
<dbReference type="EMBL" id="LR215010">
    <property type="protein sequence ID" value="VEU69009.1"/>
    <property type="molecule type" value="Genomic_DNA"/>
</dbReference>
<gene>
    <name evidence="3" type="ORF">NCTC10146_00473</name>
</gene>
<feature type="transmembrane region" description="Helical" evidence="2">
    <location>
        <begin position="21"/>
        <end position="38"/>
    </location>
</feature>
<dbReference type="RefSeq" id="WP_044084307.1">
    <property type="nucleotide sequence ID" value="NZ_LR215010.1"/>
</dbReference>
<keyword evidence="2" id="KW-0472">Membrane</keyword>
<feature type="transmembrane region" description="Helical" evidence="2">
    <location>
        <begin position="50"/>
        <end position="73"/>
    </location>
</feature>
<name>A0A449AR19_9BACT</name>
<keyword evidence="2" id="KW-0812">Transmembrane</keyword>
<accession>A0A449AR19</accession>
<reference evidence="3 4" key="1">
    <citation type="submission" date="2019-01" db="EMBL/GenBank/DDBJ databases">
        <authorList>
            <consortium name="Pathogen Informatics"/>
        </authorList>
    </citation>
    <scope>NUCLEOTIDE SEQUENCE [LARGE SCALE GENOMIC DNA]</scope>
    <source>
        <strain evidence="3 4">NCTC10146</strain>
    </source>
</reference>
<feature type="coiled-coil region" evidence="1">
    <location>
        <begin position="91"/>
        <end position="118"/>
    </location>
</feature>
<evidence type="ECO:0000313" key="3">
    <source>
        <dbReference type="EMBL" id="VEU69009.1"/>
    </source>
</evidence>
<dbReference type="AlphaFoldDB" id="A0A449AR19"/>
<evidence type="ECO:0008006" key="5">
    <source>
        <dbReference type="Google" id="ProtNLM"/>
    </source>
</evidence>
<keyword evidence="1" id="KW-0175">Coiled coil</keyword>
<evidence type="ECO:0000256" key="2">
    <source>
        <dbReference type="SAM" id="Phobius"/>
    </source>
</evidence>
<evidence type="ECO:0000256" key="1">
    <source>
        <dbReference type="SAM" id="Coils"/>
    </source>
</evidence>
<protein>
    <recommendedName>
        <fullName evidence="5">DUF3899 domain-containing protein</fullName>
    </recommendedName>
</protein>
<organism evidence="3 4">
    <name type="scientific">Mycoplasmopsis canis</name>
    <dbReference type="NCBI Taxonomy" id="29555"/>
    <lineage>
        <taxon>Bacteria</taxon>
        <taxon>Bacillati</taxon>
        <taxon>Mycoplasmatota</taxon>
        <taxon>Mycoplasmoidales</taxon>
        <taxon>Metamycoplasmataceae</taxon>
        <taxon>Mycoplasmopsis</taxon>
    </lineage>
</organism>
<keyword evidence="2" id="KW-1133">Transmembrane helix</keyword>
<evidence type="ECO:0000313" key="4">
    <source>
        <dbReference type="Proteomes" id="UP000290495"/>
    </source>
</evidence>
<sequence>MIRNIFSNIKDEFKKKHFYSFFILGIVIFTFIVVAYFVRFPNSSTKNIFSILFVASLVTSLIFIIILLLKVGFWNSISKSYKESKVSVGSYKEERKMLKMSEEEKKLYREQIRKRNQEKINKPMINNIVFYLNSFIFMSLFIIFILVHTFV</sequence>